<protein>
    <submittedName>
        <fullName evidence="1">Uncharacterized protein</fullName>
    </submittedName>
</protein>
<evidence type="ECO:0000313" key="2">
    <source>
        <dbReference type="Proteomes" id="UP001359559"/>
    </source>
</evidence>
<organism evidence="1 2">
    <name type="scientific">Clitoria ternatea</name>
    <name type="common">Butterfly pea</name>
    <dbReference type="NCBI Taxonomy" id="43366"/>
    <lineage>
        <taxon>Eukaryota</taxon>
        <taxon>Viridiplantae</taxon>
        <taxon>Streptophyta</taxon>
        <taxon>Embryophyta</taxon>
        <taxon>Tracheophyta</taxon>
        <taxon>Spermatophyta</taxon>
        <taxon>Magnoliopsida</taxon>
        <taxon>eudicotyledons</taxon>
        <taxon>Gunneridae</taxon>
        <taxon>Pentapetalae</taxon>
        <taxon>rosids</taxon>
        <taxon>fabids</taxon>
        <taxon>Fabales</taxon>
        <taxon>Fabaceae</taxon>
        <taxon>Papilionoideae</taxon>
        <taxon>50 kb inversion clade</taxon>
        <taxon>NPAAA clade</taxon>
        <taxon>indigoferoid/millettioid clade</taxon>
        <taxon>Phaseoleae</taxon>
        <taxon>Clitoria</taxon>
    </lineage>
</organism>
<accession>A0AAN9JBF4</accession>
<dbReference type="EMBL" id="JAYKXN010000004">
    <property type="protein sequence ID" value="KAK7295872.1"/>
    <property type="molecule type" value="Genomic_DNA"/>
</dbReference>
<name>A0AAN9JBF4_CLITE</name>
<dbReference type="Proteomes" id="UP001359559">
    <property type="component" value="Unassembled WGS sequence"/>
</dbReference>
<evidence type="ECO:0000313" key="1">
    <source>
        <dbReference type="EMBL" id="KAK7295872.1"/>
    </source>
</evidence>
<reference evidence="1 2" key="1">
    <citation type="submission" date="2024-01" db="EMBL/GenBank/DDBJ databases">
        <title>The genomes of 5 underutilized Papilionoideae crops provide insights into root nodulation and disease resistance.</title>
        <authorList>
            <person name="Yuan L."/>
        </authorList>
    </citation>
    <scope>NUCLEOTIDE SEQUENCE [LARGE SCALE GENOMIC DNA]</scope>
    <source>
        <strain evidence="1">LY-2023</strain>
        <tissue evidence="1">Leaf</tissue>
    </source>
</reference>
<dbReference type="AlphaFoldDB" id="A0AAN9JBF4"/>
<sequence length="216" mass="24881">MEDCDSSFERYDPISKSWISKAFPPCYVEFFNNYMDPCFWPSCPVVRRSVKDDKLFFYCLNCYGEDLRINVFSHLSQNWEIITLPPPIADLIQPSEKPVATIYSSNGIPQYYQSHLFDLGQVGQDNQKGICAVMTSNAFTNVNDVHTGRPCISDLPTSLLFISVFDVKMLQLSNQIRRPPHVAPNPCQLLKVSIVEKFVFRLENSFYYPMFNAFVL</sequence>
<gene>
    <name evidence="1" type="ORF">RJT34_18786</name>
</gene>
<proteinExistence type="predicted"/>
<comment type="caution">
    <text evidence="1">The sequence shown here is derived from an EMBL/GenBank/DDBJ whole genome shotgun (WGS) entry which is preliminary data.</text>
</comment>
<keyword evidence="2" id="KW-1185">Reference proteome</keyword>